<comment type="caution">
    <text evidence="1">The sequence shown here is derived from an EMBL/GenBank/DDBJ whole genome shotgun (WGS) entry which is preliminary data.</text>
</comment>
<accession>A0A1Q3EA14</accession>
<reference evidence="1 2" key="2">
    <citation type="submission" date="2017-02" db="EMBL/GenBank/DDBJ databases">
        <title>A genome survey and senescence transcriptome analysis in Lentinula edodes.</title>
        <authorList>
            <person name="Sakamoto Y."/>
            <person name="Nakade K."/>
            <person name="Sato S."/>
            <person name="Yoshida Y."/>
            <person name="Miyazaki K."/>
            <person name="Natsume S."/>
            <person name="Konno N."/>
        </authorList>
    </citation>
    <scope>NUCLEOTIDE SEQUENCE [LARGE SCALE GENOMIC DNA]</scope>
    <source>
        <strain evidence="1 2">NBRC 111202</strain>
    </source>
</reference>
<dbReference type="STRING" id="5353.A0A1Q3EA14"/>
<dbReference type="Proteomes" id="UP000188533">
    <property type="component" value="Unassembled WGS sequence"/>
</dbReference>
<proteinExistence type="predicted"/>
<keyword evidence="2" id="KW-1185">Reference proteome</keyword>
<evidence type="ECO:0000313" key="1">
    <source>
        <dbReference type="EMBL" id="GAW04048.1"/>
    </source>
</evidence>
<sequence length="124" mass="13762">MLTPYIPYDLKPNVAADLRVAERVDHISLAWASPAYELCSTIHTSYIAKSLSGRMTPSERLLLGAVQDTTKEICRVLVKMWATGVEVGLDAKYWCPGETVLVVMRKCVTCRLGLFSVVHLPVLL</sequence>
<gene>
    <name evidence="1" type="ORF">LENED_005814</name>
</gene>
<evidence type="ECO:0000313" key="2">
    <source>
        <dbReference type="Proteomes" id="UP000188533"/>
    </source>
</evidence>
<dbReference type="EMBL" id="BDGU01000175">
    <property type="protein sequence ID" value="GAW04048.1"/>
    <property type="molecule type" value="Genomic_DNA"/>
</dbReference>
<dbReference type="AlphaFoldDB" id="A0A1Q3EA14"/>
<name>A0A1Q3EA14_LENED</name>
<protein>
    <submittedName>
        <fullName evidence="1">Uncharacterized protein</fullName>
    </submittedName>
</protein>
<organism evidence="1 2">
    <name type="scientific">Lentinula edodes</name>
    <name type="common">Shiitake mushroom</name>
    <name type="synonym">Lentinus edodes</name>
    <dbReference type="NCBI Taxonomy" id="5353"/>
    <lineage>
        <taxon>Eukaryota</taxon>
        <taxon>Fungi</taxon>
        <taxon>Dikarya</taxon>
        <taxon>Basidiomycota</taxon>
        <taxon>Agaricomycotina</taxon>
        <taxon>Agaricomycetes</taxon>
        <taxon>Agaricomycetidae</taxon>
        <taxon>Agaricales</taxon>
        <taxon>Marasmiineae</taxon>
        <taxon>Omphalotaceae</taxon>
        <taxon>Lentinula</taxon>
    </lineage>
</organism>
<reference evidence="1 2" key="1">
    <citation type="submission" date="2016-08" db="EMBL/GenBank/DDBJ databases">
        <authorList>
            <consortium name="Lentinula edodes genome sequencing consortium"/>
            <person name="Sakamoto Y."/>
            <person name="Nakade K."/>
            <person name="Sato S."/>
            <person name="Yoshida Y."/>
            <person name="Miyazaki K."/>
            <person name="Natsume S."/>
            <person name="Konno N."/>
        </authorList>
    </citation>
    <scope>NUCLEOTIDE SEQUENCE [LARGE SCALE GENOMIC DNA]</scope>
    <source>
        <strain evidence="1 2">NBRC 111202</strain>
    </source>
</reference>